<dbReference type="InterPro" id="IPR037187">
    <property type="entry name" value="DnaK_N"/>
</dbReference>
<reference evidence="3" key="2">
    <citation type="journal article" date="2021" name="PeerJ">
        <title>Extensive microbial diversity within the chicken gut microbiome revealed by metagenomics and culture.</title>
        <authorList>
            <person name="Gilroy R."/>
            <person name="Ravi A."/>
            <person name="Getino M."/>
            <person name="Pursley I."/>
            <person name="Horton D.L."/>
            <person name="Alikhan N.F."/>
            <person name="Baker D."/>
            <person name="Gharbi K."/>
            <person name="Hall N."/>
            <person name="Watson M."/>
            <person name="Adriaenssens E.M."/>
            <person name="Foster-Nyarko E."/>
            <person name="Jarju S."/>
            <person name="Secka A."/>
            <person name="Antonio M."/>
            <person name="Oren A."/>
            <person name="Chaudhuri R.R."/>
            <person name="La Ragione R."/>
            <person name="Hildebrand F."/>
            <person name="Pallen M.J."/>
        </authorList>
    </citation>
    <scope>NUCLEOTIDE SEQUENCE</scope>
    <source>
        <strain evidence="3">8207</strain>
    </source>
</reference>
<evidence type="ECO:0000259" key="2">
    <source>
        <dbReference type="Pfam" id="PF21157"/>
    </source>
</evidence>
<proteinExistence type="predicted"/>
<dbReference type="Pfam" id="PF21157">
    <property type="entry name" value="DksA_N"/>
    <property type="match status" value="1"/>
</dbReference>
<dbReference type="AlphaFoldDB" id="A0A9D9GUP9"/>
<sequence length="142" mass="16292">MAKENYKTLELPPKYVPKKSEPYMCPQQLAYFYHLLTAQKEDLMQDSDSVLNSVRLADKTESAGVGDETDNATFEQEITMNLRMSERDNNLLKKINAALERLENGTYGYSIISGEEIGLSRMLARPLATMTVEEQEEYEKRK</sequence>
<dbReference type="SUPFAM" id="SSF109635">
    <property type="entry name" value="DnaK suppressor protein DksA, alpha-hairpin domain"/>
    <property type="match status" value="1"/>
</dbReference>
<comment type="caution">
    <text evidence="3">The sequence shown here is derived from an EMBL/GenBank/DDBJ whole genome shotgun (WGS) entry which is preliminary data.</text>
</comment>
<name>A0A9D9GUP9_9PROT</name>
<feature type="zinc finger region" description="dksA C4-type" evidence="1">
    <location>
        <begin position="110"/>
        <end position="134"/>
    </location>
</feature>
<evidence type="ECO:0000256" key="1">
    <source>
        <dbReference type="PROSITE-ProRule" id="PRU00510"/>
    </source>
</evidence>
<dbReference type="Gene3D" id="1.20.120.910">
    <property type="entry name" value="DksA, coiled-coil domain"/>
    <property type="match status" value="1"/>
</dbReference>
<dbReference type="Proteomes" id="UP000823630">
    <property type="component" value="Unassembled WGS sequence"/>
</dbReference>
<dbReference type="PANTHER" id="PTHR33823:SF2">
    <property type="entry name" value="RNA POLYMERASE-BINDING TRANSCRIPTION FACTOR DKSA"/>
    <property type="match status" value="1"/>
</dbReference>
<evidence type="ECO:0000313" key="4">
    <source>
        <dbReference type="Proteomes" id="UP000823630"/>
    </source>
</evidence>
<accession>A0A9D9GUP9</accession>
<evidence type="ECO:0000313" key="3">
    <source>
        <dbReference type="EMBL" id="MBO8425212.1"/>
    </source>
</evidence>
<gene>
    <name evidence="3" type="ORF">IAC69_01900</name>
</gene>
<protein>
    <submittedName>
        <fullName evidence="3">RNA polymerase-binding protein DksA</fullName>
    </submittedName>
</protein>
<dbReference type="PANTHER" id="PTHR33823">
    <property type="entry name" value="RNA POLYMERASE-BINDING TRANSCRIPTION FACTOR DKSA-RELATED"/>
    <property type="match status" value="1"/>
</dbReference>
<dbReference type="PROSITE" id="PS51128">
    <property type="entry name" value="ZF_DKSA_2"/>
    <property type="match status" value="1"/>
</dbReference>
<dbReference type="EMBL" id="JADINC010000028">
    <property type="protein sequence ID" value="MBO8425212.1"/>
    <property type="molecule type" value="Genomic_DNA"/>
</dbReference>
<organism evidence="3 4">
    <name type="scientific">Candidatus Enterousia avistercoris</name>
    <dbReference type="NCBI Taxonomy" id="2840788"/>
    <lineage>
        <taxon>Bacteria</taxon>
        <taxon>Pseudomonadati</taxon>
        <taxon>Pseudomonadota</taxon>
        <taxon>Alphaproteobacteria</taxon>
        <taxon>Candidatus Enterousia</taxon>
    </lineage>
</organism>
<dbReference type="InterPro" id="IPR048489">
    <property type="entry name" value="DksA_N"/>
</dbReference>
<feature type="domain" description="DnaK suppressor protein DksA N-terminal" evidence="2">
    <location>
        <begin position="28"/>
        <end position="102"/>
    </location>
</feature>
<reference evidence="3" key="1">
    <citation type="submission" date="2020-10" db="EMBL/GenBank/DDBJ databases">
        <authorList>
            <person name="Gilroy R."/>
        </authorList>
    </citation>
    <scope>NUCLEOTIDE SEQUENCE</scope>
    <source>
        <strain evidence="3">8207</strain>
    </source>
</reference>